<evidence type="ECO:0000313" key="1">
    <source>
        <dbReference type="EMBL" id="KAK4399367.1"/>
    </source>
</evidence>
<reference evidence="1" key="2">
    <citation type="journal article" date="2024" name="Plant">
        <title>Genomic evolution and insights into agronomic trait innovations of Sesamum species.</title>
        <authorList>
            <person name="Miao H."/>
            <person name="Wang L."/>
            <person name="Qu L."/>
            <person name="Liu H."/>
            <person name="Sun Y."/>
            <person name="Le M."/>
            <person name="Wang Q."/>
            <person name="Wei S."/>
            <person name="Zheng Y."/>
            <person name="Lin W."/>
            <person name="Duan Y."/>
            <person name="Cao H."/>
            <person name="Xiong S."/>
            <person name="Wang X."/>
            <person name="Wei L."/>
            <person name="Li C."/>
            <person name="Ma Q."/>
            <person name="Ju M."/>
            <person name="Zhao R."/>
            <person name="Li G."/>
            <person name="Mu C."/>
            <person name="Tian Q."/>
            <person name="Mei H."/>
            <person name="Zhang T."/>
            <person name="Gao T."/>
            <person name="Zhang H."/>
        </authorList>
    </citation>
    <scope>NUCLEOTIDE SEQUENCE</scope>
    <source>
        <strain evidence="1">K16</strain>
    </source>
</reference>
<proteinExistence type="predicted"/>
<evidence type="ECO:0008006" key="3">
    <source>
        <dbReference type="Google" id="ProtNLM"/>
    </source>
</evidence>
<dbReference type="PANTHER" id="PTHR33973:SF4">
    <property type="entry name" value="OS07G0153300 PROTEIN"/>
    <property type="match status" value="1"/>
</dbReference>
<dbReference type="Pfam" id="PF07103">
    <property type="entry name" value="DUF1365"/>
    <property type="match status" value="2"/>
</dbReference>
<dbReference type="PANTHER" id="PTHR33973">
    <property type="entry name" value="OS07G0153300 PROTEIN"/>
    <property type="match status" value="1"/>
</dbReference>
<organism evidence="1 2">
    <name type="scientific">Sesamum angolense</name>
    <dbReference type="NCBI Taxonomy" id="2727404"/>
    <lineage>
        <taxon>Eukaryota</taxon>
        <taxon>Viridiplantae</taxon>
        <taxon>Streptophyta</taxon>
        <taxon>Embryophyta</taxon>
        <taxon>Tracheophyta</taxon>
        <taxon>Spermatophyta</taxon>
        <taxon>Magnoliopsida</taxon>
        <taxon>eudicotyledons</taxon>
        <taxon>Gunneridae</taxon>
        <taxon>Pentapetalae</taxon>
        <taxon>asterids</taxon>
        <taxon>lamiids</taxon>
        <taxon>Lamiales</taxon>
        <taxon>Pedaliaceae</taxon>
        <taxon>Sesamum</taxon>
    </lineage>
</organism>
<dbReference type="EMBL" id="JACGWL010000007">
    <property type="protein sequence ID" value="KAK4399367.1"/>
    <property type="molecule type" value="Genomic_DNA"/>
</dbReference>
<dbReference type="InterPro" id="IPR010775">
    <property type="entry name" value="DUF1365"/>
</dbReference>
<gene>
    <name evidence="1" type="ORF">Sango_1412200</name>
</gene>
<sequence>MVGVEMPLVHGDLVKPARERHTRSDKSMRAEPQVSNVFTSKHDESFNPSRYGAALSCSILPLPSPLSSYLLPFRYFLRRIATPRAAGNPGNSVSLYQGTVWHERRRPVHHSFRYPVRYAFIDLDSSPHAPPNHLSANDARRVSKTQGPVFLLTIPPSVGYEQNPLSLYYCYDVEGSKRTLRKCIAEVTNTPWGERVTFLFNPNSDLVAKPLHVSPFMDMLGNWSVKTNDPADNLHVVISVQHPQLGNYFTASLTAKRLASLTAEDHSMFFWLMPHKVAFWIYWHALKLWWKNVSFIQHPRYQNPKYREDAVMRDENIQCCPSFGNNEADDLQIQGRPCDSAAKMSSKRYFTWRDAAWPWC</sequence>
<protein>
    <recommendedName>
        <fullName evidence="3">DUF1365 domain-containing protein</fullName>
    </recommendedName>
</protein>
<dbReference type="Proteomes" id="UP001289374">
    <property type="component" value="Unassembled WGS sequence"/>
</dbReference>
<keyword evidence="2" id="KW-1185">Reference proteome</keyword>
<evidence type="ECO:0000313" key="2">
    <source>
        <dbReference type="Proteomes" id="UP001289374"/>
    </source>
</evidence>
<accession>A0AAE1WTJ6</accession>
<comment type="caution">
    <text evidence="1">The sequence shown here is derived from an EMBL/GenBank/DDBJ whole genome shotgun (WGS) entry which is preliminary data.</text>
</comment>
<name>A0AAE1WTJ6_9LAMI</name>
<dbReference type="AlphaFoldDB" id="A0AAE1WTJ6"/>
<reference evidence="1" key="1">
    <citation type="submission" date="2020-06" db="EMBL/GenBank/DDBJ databases">
        <authorList>
            <person name="Li T."/>
            <person name="Hu X."/>
            <person name="Zhang T."/>
            <person name="Song X."/>
            <person name="Zhang H."/>
            <person name="Dai N."/>
            <person name="Sheng W."/>
            <person name="Hou X."/>
            <person name="Wei L."/>
        </authorList>
    </citation>
    <scope>NUCLEOTIDE SEQUENCE</scope>
    <source>
        <strain evidence="1">K16</strain>
        <tissue evidence="1">Leaf</tissue>
    </source>
</reference>